<evidence type="ECO:0000256" key="1">
    <source>
        <dbReference type="ARBA" id="ARBA00004162"/>
    </source>
</evidence>
<dbReference type="PANTHER" id="PTHR42982:SF1">
    <property type="entry name" value="SEC-INDEPENDENT PROTEIN TRANSLOCASE PROTEIN TATA"/>
    <property type="match status" value="1"/>
</dbReference>
<comment type="caution">
    <text evidence="11">The sequence shown here is derived from an EMBL/GenBank/DDBJ whole genome shotgun (WGS) entry which is preliminary data.</text>
</comment>
<evidence type="ECO:0000256" key="10">
    <source>
        <dbReference type="SAM" id="MobiDB-lite"/>
    </source>
</evidence>
<accession>A0A5C6M5S9</accession>
<dbReference type="Proteomes" id="UP000321083">
    <property type="component" value="Unassembled WGS sequence"/>
</dbReference>
<reference evidence="11 12" key="2">
    <citation type="submission" date="2019-08" db="EMBL/GenBank/DDBJ databases">
        <authorList>
            <person name="Henke P."/>
        </authorList>
    </citation>
    <scope>NUCLEOTIDE SEQUENCE [LARGE SCALE GENOMIC DNA]</scope>
    <source>
        <strain evidence="11">Phe10_nw2017</strain>
    </source>
</reference>
<name>A0A5C6M5S9_9PLAN</name>
<dbReference type="Pfam" id="PF02416">
    <property type="entry name" value="TatA_B_E"/>
    <property type="match status" value="1"/>
</dbReference>
<keyword evidence="8 9" id="KW-0472">Membrane</keyword>
<comment type="similarity">
    <text evidence="9">Belongs to the TatA/E family.</text>
</comment>
<evidence type="ECO:0000256" key="8">
    <source>
        <dbReference type="ARBA" id="ARBA00023136"/>
    </source>
</evidence>
<keyword evidence="6 9" id="KW-1133">Transmembrane helix</keyword>
<keyword evidence="5 9" id="KW-0653">Protein transport</keyword>
<evidence type="ECO:0000313" key="11">
    <source>
        <dbReference type="EMBL" id="TWW09577.1"/>
    </source>
</evidence>
<dbReference type="EMBL" id="SRHE01000233">
    <property type="protein sequence ID" value="TWW09577.1"/>
    <property type="molecule type" value="Genomic_DNA"/>
</dbReference>
<reference evidence="11 12" key="1">
    <citation type="submission" date="2019-08" db="EMBL/GenBank/DDBJ databases">
        <title>100 year-old enigma solved: identification of Planctomyces bekefii, the type genus and species of the phylum Planctomycetes.</title>
        <authorList>
            <person name="Svetlana D.N."/>
            <person name="Overmann J."/>
        </authorList>
    </citation>
    <scope>NUCLEOTIDE SEQUENCE [LARGE SCALE GENOMIC DNA]</scope>
    <source>
        <strain evidence="11">Phe10_nw2017</strain>
    </source>
</reference>
<evidence type="ECO:0000256" key="5">
    <source>
        <dbReference type="ARBA" id="ARBA00022927"/>
    </source>
</evidence>
<dbReference type="HAMAP" id="MF_00236">
    <property type="entry name" value="TatA_E"/>
    <property type="match status" value="1"/>
</dbReference>
<keyword evidence="12" id="KW-1185">Reference proteome</keyword>
<dbReference type="PANTHER" id="PTHR42982">
    <property type="entry name" value="SEC-INDEPENDENT PROTEIN TRANSLOCASE PROTEIN TATA"/>
    <property type="match status" value="1"/>
</dbReference>
<feature type="region of interest" description="Disordered" evidence="10">
    <location>
        <begin position="50"/>
        <end position="72"/>
    </location>
</feature>
<evidence type="ECO:0000256" key="4">
    <source>
        <dbReference type="ARBA" id="ARBA00022692"/>
    </source>
</evidence>
<evidence type="ECO:0000256" key="7">
    <source>
        <dbReference type="ARBA" id="ARBA00023010"/>
    </source>
</evidence>
<dbReference type="Gene3D" id="1.20.5.3310">
    <property type="match status" value="1"/>
</dbReference>
<feature type="transmembrane region" description="Helical" evidence="9">
    <location>
        <begin position="6"/>
        <end position="23"/>
    </location>
</feature>
<proteinExistence type="inferred from homology"/>
<dbReference type="AlphaFoldDB" id="A0A5C6M5S9"/>
<evidence type="ECO:0000313" key="12">
    <source>
        <dbReference type="Proteomes" id="UP000321083"/>
    </source>
</evidence>
<keyword evidence="3 9" id="KW-1003">Cell membrane</keyword>
<dbReference type="InterPro" id="IPR006312">
    <property type="entry name" value="TatA/E"/>
</dbReference>
<sequence>MPLIVLPGLMGLLVILGVVLLIFGPKKLPKLGGAIGESIRNFKKGIKDDDQDKKQLDEAKKLESLSDTSDPK</sequence>
<keyword evidence="7 9" id="KW-0811">Translocation</keyword>
<gene>
    <name evidence="9" type="primary">tatA</name>
    <name evidence="11" type="ORF">E3A20_12960</name>
</gene>
<evidence type="ECO:0000256" key="2">
    <source>
        <dbReference type="ARBA" id="ARBA00022448"/>
    </source>
</evidence>
<dbReference type="GO" id="GO:0008320">
    <property type="term" value="F:protein transmembrane transporter activity"/>
    <property type="evidence" value="ECO:0007669"/>
    <property type="project" value="UniProtKB-UniRule"/>
</dbReference>
<comment type="subcellular location">
    <subcellularLocation>
        <location evidence="1 9">Cell membrane</location>
        <topology evidence="1 9">Single-pass membrane protein</topology>
    </subcellularLocation>
</comment>
<dbReference type="InterPro" id="IPR003369">
    <property type="entry name" value="TatA/B/E"/>
</dbReference>
<evidence type="ECO:0000256" key="6">
    <source>
        <dbReference type="ARBA" id="ARBA00022989"/>
    </source>
</evidence>
<dbReference type="GO" id="GO:0043953">
    <property type="term" value="P:protein transport by the Tat complex"/>
    <property type="evidence" value="ECO:0007669"/>
    <property type="project" value="UniProtKB-UniRule"/>
</dbReference>
<protein>
    <recommendedName>
        <fullName evidence="9">Sec-independent protein translocase protein TatA</fullName>
    </recommendedName>
</protein>
<comment type="function">
    <text evidence="9">Part of the twin-arginine translocation (Tat) system that transports large folded proteins containing a characteristic twin-arginine motif in their signal peptide across membranes. TatA could form the protein-conducting channel of the Tat system.</text>
</comment>
<dbReference type="GO" id="GO:0033281">
    <property type="term" value="C:TAT protein transport complex"/>
    <property type="evidence" value="ECO:0007669"/>
    <property type="project" value="UniProtKB-UniRule"/>
</dbReference>
<evidence type="ECO:0000256" key="9">
    <source>
        <dbReference type="HAMAP-Rule" id="MF_00236"/>
    </source>
</evidence>
<dbReference type="NCBIfam" id="TIGR01411">
    <property type="entry name" value="tatAE"/>
    <property type="match status" value="1"/>
</dbReference>
<organism evidence="11 12">
    <name type="scientific">Planctomyces bekefii</name>
    <dbReference type="NCBI Taxonomy" id="1653850"/>
    <lineage>
        <taxon>Bacteria</taxon>
        <taxon>Pseudomonadati</taxon>
        <taxon>Planctomycetota</taxon>
        <taxon>Planctomycetia</taxon>
        <taxon>Planctomycetales</taxon>
        <taxon>Planctomycetaceae</taxon>
        <taxon>Planctomyces</taxon>
    </lineage>
</organism>
<keyword evidence="4 9" id="KW-0812">Transmembrane</keyword>
<evidence type="ECO:0000256" key="3">
    <source>
        <dbReference type="ARBA" id="ARBA00022475"/>
    </source>
</evidence>
<comment type="subunit">
    <text evidence="9">Forms a complex with TatC.</text>
</comment>
<keyword evidence="2 9" id="KW-0813">Transport</keyword>